<evidence type="ECO:0000313" key="2">
    <source>
        <dbReference type="Proteomes" id="UP000091820"/>
    </source>
</evidence>
<protein>
    <submittedName>
        <fullName evidence="1">Uncharacterized protein</fullName>
    </submittedName>
</protein>
<dbReference type="EnsemblMetazoa" id="GBRI011177-RA">
    <property type="protein sequence ID" value="GBRI011177-PA"/>
    <property type="gene ID" value="GBRI011177"/>
</dbReference>
<accession>A0A1A9W9I0</accession>
<keyword evidence="2" id="KW-1185">Reference proteome</keyword>
<proteinExistence type="predicted"/>
<evidence type="ECO:0000313" key="1">
    <source>
        <dbReference type="EnsemblMetazoa" id="GBRI011177-PA"/>
    </source>
</evidence>
<dbReference type="STRING" id="37001.A0A1A9W9I0"/>
<name>A0A1A9W9I0_9MUSC</name>
<dbReference type="AlphaFoldDB" id="A0A1A9W9I0"/>
<dbReference type="VEuPathDB" id="VectorBase:GBRI011177"/>
<sequence>MQQFMGKCGFPKCDINYSCRKFKPRRFRKELVEKLIGGREQFSDLIGRVGSILFMTLCVVSNERTNERTKERVSLKAIGVICIGSISLFTDINQTRYYPFARKYKWSLFSLFPLFPFSVTNAAETVTCKKPVTAVDYWKCSHGLLRVNGCPLNAIELKREIKDVLIKYERTLLVSNQRRCQPKKFDDPDELVPVSKNLNVKDNVDMIFKSLQFCYIFKQLRVD</sequence>
<reference evidence="2" key="1">
    <citation type="submission" date="2014-03" db="EMBL/GenBank/DDBJ databases">
        <authorList>
            <person name="Aksoy S."/>
            <person name="Warren W."/>
            <person name="Wilson R.K."/>
        </authorList>
    </citation>
    <scope>NUCLEOTIDE SEQUENCE [LARGE SCALE GENOMIC DNA]</scope>
    <source>
        <strain evidence="2">IAEA</strain>
    </source>
</reference>
<organism evidence="1 2">
    <name type="scientific">Glossina brevipalpis</name>
    <dbReference type="NCBI Taxonomy" id="37001"/>
    <lineage>
        <taxon>Eukaryota</taxon>
        <taxon>Metazoa</taxon>
        <taxon>Ecdysozoa</taxon>
        <taxon>Arthropoda</taxon>
        <taxon>Hexapoda</taxon>
        <taxon>Insecta</taxon>
        <taxon>Pterygota</taxon>
        <taxon>Neoptera</taxon>
        <taxon>Endopterygota</taxon>
        <taxon>Diptera</taxon>
        <taxon>Brachycera</taxon>
        <taxon>Muscomorpha</taxon>
        <taxon>Hippoboscoidea</taxon>
        <taxon>Glossinidae</taxon>
        <taxon>Glossina</taxon>
    </lineage>
</organism>
<reference evidence="1" key="2">
    <citation type="submission" date="2020-05" db="UniProtKB">
        <authorList>
            <consortium name="EnsemblMetazoa"/>
        </authorList>
    </citation>
    <scope>IDENTIFICATION</scope>
    <source>
        <strain evidence="1">IAEA</strain>
    </source>
</reference>
<dbReference type="Proteomes" id="UP000091820">
    <property type="component" value="Unassembled WGS sequence"/>
</dbReference>